<name>A0A7Z0IQ16_9ACTN</name>
<keyword evidence="3" id="KW-1185">Reference proteome</keyword>
<reference evidence="2 3" key="1">
    <citation type="submission" date="2020-07" db="EMBL/GenBank/DDBJ databases">
        <title>Sequencing the genomes of 1000 actinobacteria strains.</title>
        <authorList>
            <person name="Klenk H.-P."/>
        </authorList>
    </citation>
    <scope>NUCLEOTIDE SEQUENCE [LARGE SCALE GENOMIC DNA]</scope>
    <source>
        <strain evidence="2 3">DSM 26487</strain>
    </source>
</reference>
<gene>
    <name evidence="2" type="ORF">BJ988_000132</name>
</gene>
<evidence type="ECO:0000313" key="3">
    <source>
        <dbReference type="Proteomes" id="UP000564496"/>
    </source>
</evidence>
<dbReference type="NCBIfam" id="TIGR01643">
    <property type="entry name" value="YD_repeat_2x"/>
    <property type="match status" value="1"/>
</dbReference>
<protein>
    <submittedName>
        <fullName evidence="2">YD repeat-containing protein</fullName>
    </submittedName>
</protein>
<evidence type="ECO:0000256" key="1">
    <source>
        <dbReference type="SAM" id="MobiDB-lite"/>
    </source>
</evidence>
<feature type="region of interest" description="Disordered" evidence="1">
    <location>
        <begin position="109"/>
        <end position="139"/>
    </location>
</feature>
<dbReference type="Gene3D" id="1.10.443.10">
    <property type="entry name" value="Intergrase catalytic core"/>
    <property type="match status" value="1"/>
</dbReference>
<sequence>MASYVYDAVYHQNAVENANGDRIEYDYDSVGNLVEVRGPMRRSEIAAFALADLEAKSAGLLLDMRRSKTDPEARGQVVGIAPGRCRDTDPIVALDDWLALCGRAPGPGIYQPPQAHRRCRSSPAMPSQASSNTAPASPG</sequence>
<dbReference type="GO" id="GO:0015074">
    <property type="term" value="P:DNA integration"/>
    <property type="evidence" value="ECO:0007669"/>
    <property type="project" value="InterPro"/>
</dbReference>
<dbReference type="GO" id="GO:0003677">
    <property type="term" value="F:DNA binding"/>
    <property type="evidence" value="ECO:0007669"/>
    <property type="project" value="InterPro"/>
</dbReference>
<dbReference type="InterPro" id="IPR013762">
    <property type="entry name" value="Integrase-like_cat_sf"/>
</dbReference>
<accession>A0A7Z0IQ16</accession>
<dbReference type="RefSeq" id="WP_179656203.1">
    <property type="nucleotide sequence ID" value="NZ_JACBZR010000001.1"/>
</dbReference>
<feature type="compositionally biased region" description="Polar residues" evidence="1">
    <location>
        <begin position="124"/>
        <end position="139"/>
    </location>
</feature>
<dbReference type="GO" id="GO:0006310">
    <property type="term" value="P:DNA recombination"/>
    <property type="evidence" value="ECO:0007669"/>
    <property type="project" value="InterPro"/>
</dbReference>
<evidence type="ECO:0000313" key="2">
    <source>
        <dbReference type="EMBL" id="NYI75484.1"/>
    </source>
</evidence>
<dbReference type="InterPro" id="IPR006530">
    <property type="entry name" value="YD"/>
</dbReference>
<dbReference type="Proteomes" id="UP000564496">
    <property type="component" value="Unassembled WGS sequence"/>
</dbReference>
<dbReference type="AlphaFoldDB" id="A0A7Z0IQ16"/>
<proteinExistence type="predicted"/>
<dbReference type="EMBL" id="JACBZR010000001">
    <property type="protein sequence ID" value="NYI75484.1"/>
    <property type="molecule type" value="Genomic_DNA"/>
</dbReference>
<comment type="caution">
    <text evidence="2">The sequence shown here is derived from an EMBL/GenBank/DDBJ whole genome shotgun (WGS) entry which is preliminary data.</text>
</comment>
<organism evidence="2 3">
    <name type="scientific">Nocardioides panzhihuensis</name>
    <dbReference type="NCBI Taxonomy" id="860243"/>
    <lineage>
        <taxon>Bacteria</taxon>
        <taxon>Bacillati</taxon>
        <taxon>Actinomycetota</taxon>
        <taxon>Actinomycetes</taxon>
        <taxon>Propionibacteriales</taxon>
        <taxon>Nocardioidaceae</taxon>
        <taxon>Nocardioides</taxon>
    </lineage>
</organism>